<accession>A0A9P5SRE1</accession>
<feature type="compositionally biased region" description="Acidic residues" evidence="1">
    <location>
        <begin position="312"/>
        <end position="328"/>
    </location>
</feature>
<dbReference type="PANTHER" id="PTHR32015">
    <property type="entry name" value="FASTING INDUCED LIPASE"/>
    <property type="match status" value="1"/>
</dbReference>
<dbReference type="GO" id="GO:0016298">
    <property type="term" value="F:lipase activity"/>
    <property type="evidence" value="ECO:0007669"/>
    <property type="project" value="TreeGrafter"/>
</dbReference>
<evidence type="ECO:0008006" key="5">
    <source>
        <dbReference type="Google" id="ProtNLM"/>
    </source>
</evidence>
<feature type="compositionally biased region" description="Basic and acidic residues" evidence="1">
    <location>
        <begin position="300"/>
        <end position="311"/>
    </location>
</feature>
<dbReference type="AlphaFoldDB" id="A0A9P5SRE1"/>
<feature type="signal peptide" evidence="2">
    <location>
        <begin position="1"/>
        <end position="22"/>
    </location>
</feature>
<gene>
    <name evidence="3" type="ORF">BG006_007620</name>
</gene>
<dbReference type="InterPro" id="IPR002918">
    <property type="entry name" value="Lipase_EstA/Esterase_EstB"/>
</dbReference>
<dbReference type="Gene3D" id="3.40.50.1820">
    <property type="entry name" value="alpha/beta hydrolase"/>
    <property type="match status" value="1"/>
</dbReference>
<feature type="region of interest" description="Disordered" evidence="1">
    <location>
        <begin position="300"/>
        <end position="338"/>
    </location>
</feature>
<comment type="caution">
    <text evidence="3">The sequence shown here is derived from an EMBL/GenBank/DDBJ whole genome shotgun (WGS) entry which is preliminary data.</text>
</comment>
<sequence>MRITTLSLMLALGAINLSTTLAQSGSFVINYQGPSEPEHQLSVLSMMAGAVEPEDPSYDPKVTDYTDWSCKPSKAHPYPVIMLHGLLAPSFTSWAYLAQKLSENGYCVFQFLLGNAYIPQLKYGMLPNMDDVGGLTDIRDSAKELDAYVDKVVDATGATQVDLIGHSEGTVVPRWYLRYLDGAARTRSLVSISPIGRGTSLQGLLGVSQVFGLFDFLNKQVAQYCPACVQLLDNSDFMQELYEDDQESVPGVRYLNLVTRNDQLVTPFTRGLMKVAKSVKKGVKKTVEKTIEKTVEKIEKKLQHPLEHGDQENDDDDDDEDEDDNEDQDTPKDLVMKNDDIQNMVLEDYCDLDATHSNHFALFRAPFTFSAIDAFLSPWEKSISRRELVCSLD</sequence>
<dbReference type="SUPFAM" id="SSF53474">
    <property type="entry name" value="alpha/beta-Hydrolases"/>
    <property type="match status" value="1"/>
</dbReference>
<evidence type="ECO:0000256" key="1">
    <source>
        <dbReference type="SAM" id="MobiDB-lite"/>
    </source>
</evidence>
<protein>
    <recommendedName>
        <fullName evidence="5">Lipase</fullName>
    </recommendedName>
</protein>
<dbReference type="GO" id="GO:0016042">
    <property type="term" value="P:lipid catabolic process"/>
    <property type="evidence" value="ECO:0007669"/>
    <property type="project" value="InterPro"/>
</dbReference>
<dbReference type="Pfam" id="PF01674">
    <property type="entry name" value="Lipase_2"/>
    <property type="match status" value="1"/>
</dbReference>
<reference evidence="3" key="1">
    <citation type="journal article" date="2020" name="Fungal Divers.">
        <title>Resolving the Mortierellaceae phylogeny through synthesis of multi-gene phylogenetics and phylogenomics.</title>
        <authorList>
            <person name="Vandepol N."/>
            <person name="Liber J."/>
            <person name="Desiro A."/>
            <person name="Na H."/>
            <person name="Kennedy M."/>
            <person name="Barry K."/>
            <person name="Grigoriev I.V."/>
            <person name="Miller A.N."/>
            <person name="O'Donnell K."/>
            <person name="Stajich J.E."/>
            <person name="Bonito G."/>
        </authorList>
    </citation>
    <scope>NUCLEOTIDE SEQUENCE</scope>
    <source>
        <strain evidence="3">NVP1</strain>
    </source>
</reference>
<dbReference type="Proteomes" id="UP000696485">
    <property type="component" value="Unassembled WGS sequence"/>
</dbReference>
<organism evidence="3 4">
    <name type="scientific">Podila minutissima</name>
    <dbReference type="NCBI Taxonomy" id="64525"/>
    <lineage>
        <taxon>Eukaryota</taxon>
        <taxon>Fungi</taxon>
        <taxon>Fungi incertae sedis</taxon>
        <taxon>Mucoromycota</taxon>
        <taxon>Mortierellomycotina</taxon>
        <taxon>Mortierellomycetes</taxon>
        <taxon>Mortierellales</taxon>
        <taxon>Mortierellaceae</taxon>
        <taxon>Podila</taxon>
    </lineage>
</organism>
<dbReference type="InterPro" id="IPR029058">
    <property type="entry name" value="AB_hydrolase_fold"/>
</dbReference>
<name>A0A9P5SRE1_9FUNG</name>
<keyword evidence="4" id="KW-1185">Reference proteome</keyword>
<evidence type="ECO:0000313" key="3">
    <source>
        <dbReference type="EMBL" id="KAF9336724.1"/>
    </source>
</evidence>
<keyword evidence="2" id="KW-0732">Signal</keyword>
<feature type="chain" id="PRO_5040330659" description="Lipase" evidence="2">
    <location>
        <begin position="23"/>
        <end position="393"/>
    </location>
</feature>
<feature type="compositionally biased region" description="Basic and acidic residues" evidence="1">
    <location>
        <begin position="329"/>
        <end position="338"/>
    </location>
</feature>
<dbReference type="PANTHER" id="PTHR32015:SF1">
    <property type="entry name" value="LIPASE"/>
    <property type="match status" value="1"/>
</dbReference>
<evidence type="ECO:0000256" key="2">
    <source>
        <dbReference type="SAM" id="SignalP"/>
    </source>
</evidence>
<dbReference type="EMBL" id="JAAAUY010000049">
    <property type="protein sequence ID" value="KAF9336724.1"/>
    <property type="molecule type" value="Genomic_DNA"/>
</dbReference>
<evidence type="ECO:0000313" key="4">
    <source>
        <dbReference type="Proteomes" id="UP000696485"/>
    </source>
</evidence>
<proteinExistence type="predicted"/>